<dbReference type="EMBL" id="JBICBT010001381">
    <property type="protein sequence ID" value="KAL3070423.1"/>
    <property type="molecule type" value="Genomic_DNA"/>
</dbReference>
<keyword evidence="1" id="KW-1133">Transmembrane helix</keyword>
<keyword evidence="1" id="KW-0472">Membrane</keyword>
<name>A0ABD2HVH1_9BILA</name>
<sequence length="113" mass="12744">MCWRGNSTNSFGHLMTYTAQYCGLLHDTCAKQECILKVDGKVISTNTVRKCEVKALCQMFDFNVGVFECKTYCCSNENFCNGVEAVVLIPHFTGIVFFALTMAILVERAQQFF</sequence>
<gene>
    <name evidence="2" type="ORF">niasHT_032213</name>
</gene>
<reference evidence="2 3" key="1">
    <citation type="submission" date="2024-10" db="EMBL/GenBank/DDBJ databases">
        <authorList>
            <person name="Kim D."/>
        </authorList>
    </citation>
    <scope>NUCLEOTIDE SEQUENCE [LARGE SCALE GENOMIC DNA]</scope>
    <source>
        <strain evidence="2">BH-2024</strain>
    </source>
</reference>
<proteinExistence type="predicted"/>
<keyword evidence="1" id="KW-0812">Transmembrane</keyword>
<protein>
    <submittedName>
        <fullName evidence="2">Uncharacterized protein</fullName>
    </submittedName>
</protein>
<evidence type="ECO:0000313" key="3">
    <source>
        <dbReference type="Proteomes" id="UP001620626"/>
    </source>
</evidence>
<comment type="caution">
    <text evidence="2">The sequence shown here is derived from an EMBL/GenBank/DDBJ whole genome shotgun (WGS) entry which is preliminary data.</text>
</comment>
<accession>A0ABD2HVH1</accession>
<dbReference type="AlphaFoldDB" id="A0ABD2HVH1"/>
<keyword evidence="3" id="KW-1185">Reference proteome</keyword>
<organism evidence="2 3">
    <name type="scientific">Heterodera trifolii</name>
    <dbReference type="NCBI Taxonomy" id="157864"/>
    <lineage>
        <taxon>Eukaryota</taxon>
        <taxon>Metazoa</taxon>
        <taxon>Ecdysozoa</taxon>
        <taxon>Nematoda</taxon>
        <taxon>Chromadorea</taxon>
        <taxon>Rhabditida</taxon>
        <taxon>Tylenchina</taxon>
        <taxon>Tylenchomorpha</taxon>
        <taxon>Tylenchoidea</taxon>
        <taxon>Heteroderidae</taxon>
        <taxon>Heteroderinae</taxon>
        <taxon>Heterodera</taxon>
    </lineage>
</organism>
<feature type="transmembrane region" description="Helical" evidence="1">
    <location>
        <begin position="85"/>
        <end position="106"/>
    </location>
</feature>
<evidence type="ECO:0000256" key="1">
    <source>
        <dbReference type="SAM" id="Phobius"/>
    </source>
</evidence>
<evidence type="ECO:0000313" key="2">
    <source>
        <dbReference type="EMBL" id="KAL3070423.1"/>
    </source>
</evidence>
<dbReference type="Proteomes" id="UP001620626">
    <property type="component" value="Unassembled WGS sequence"/>
</dbReference>